<keyword evidence="3" id="KW-0862">Zinc</keyword>
<dbReference type="GO" id="GO:0008270">
    <property type="term" value="F:zinc ion binding"/>
    <property type="evidence" value="ECO:0007669"/>
    <property type="project" value="UniProtKB-KW"/>
</dbReference>
<keyword evidence="1" id="KW-0479">Metal-binding</keyword>
<evidence type="ECO:0000256" key="5">
    <source>
        <dbReference type="PROSITE-ProRule" id="PRU00309"/>
    </source>
</evidence>
<evidence type="ECO:0000256" key="4">
    <source>
        <dbReference type="ARBA" id="ARBA00023125"/>
    </source>
</evidence>
<feature type="domain" description="THAP-type" evidence="6">
    <location>
        <begin position="1"/>
        <end position="93"/>
    </location>
</feature>
<protein>
    <recommendedName>
        <fullName evidence="6">THAP-type domain-containing protein</fullName>
    </recommendedName>
</protein>
<name>A0A9J6FWR5_HAELO</name>
<accession>A0A9J6FWR5</accession>
<evidence type="ECO:0000259" key="6">
    <source>
        <dbReference type="PROSITE" id="PS50950"/>
    </source>
</evidence>
<keyword evidence="2 5" id="KW-0863">Zinc-finger</keyword>
<dbReference type="EMBL" id="JABSTR010000004">
    <property type="protein sequence ID" value="KAH9367706.1"/>
    <property type="molecule type" value="Genomic_DNA"/>
</dbReference>
<dbReference type="InterPro" id="IPR006612">
    <property type="entry name" value="THAP_Znf"/>
</dbReference>
<keyword evidence="8" id="KW-1185">Reference proteome</keyword>
<dbReference type="GO" id="GO:0003677">
    <property type="term" value="F:DNA binding"/>
    <property type="evidence" value="ECO:0007669"/>
    <property type="project" value="UniProtKB-UniRule"/>
</dbReference>
<dbReference type="Pfam" id="PF05485">
    <property type="entry name" value="THAP"/>
    <property type="match status" value="1"/>
</dbReference>
<dbReference type="AlphaFoldDB" id="A0A9J6FWR5"/>
<evidence type="ECO:0000256" key="2">
    <source>
        <dbReference type="ARBA" id="ARBA00022771"/>
    </source>
</evidence>
<reference evidence="7 8" key="1">
    <citation type="journal article" date="2020" name="Cell">
        <title>Large-Scale Comparative Analyses of Tick Genomes Elucidate Their Genetic Diversity and Vector Capacities.</title>
        <authorList>
            <consortium name="Tick Genome and Microbiome Consortium (TIGMIC)"/>
            <person name="Jia N."/>
            <person name="Wang J."/>
            <person name="Shi W."/>
            <person name="Du L."/>
            <person name="Sun Y."/>
            <person name="Zhan W."/>
            <person name="Jiang J.F."/>
            <person name="Wang Q."/>
            <person name="Zhang B."/>
            <person name="Ji P."/>
            <person name="Bell-Sakyi L."/>
            <person name="Cui X.M."/>
            <person name="Yuan T.T."/>
            <person name="Jiang B.G."/>
            <person name="Yang W.F."/>
            <person name="Lam T.T."/>
            <person name="Chang Q.C."/>
            <person name="Ding S.J."/>
            <person name="Wang X.J."/>
            <person name="Zhu J.G."/>
            <person name="Ruan X.D."/>
            <person name="Zhao L."/>
            <person name="Wei J.T."/>
            <person name="Ye R.Z."/>
            <person name="Que T.C."/>
            <person name="Du C.H."/>
            <person name="Zhou Y.H."/>
            <person name="Cheng J.X."/>
            <person name="Dai P.F."/>
            <person name="Guo W.B."/>
            <person name="Han X.H."/>
            <person name="Huang E.J."/>
            <person name="Li L.F."/>
            <person name="Wei W."/>
            <person name="Gao Y.C."/>
            <person name="Liu J.Z."/>
            <person name="Shao H.Z."/>
            <person name="Wang X."/>
            <person name="Wang C.C."/>
            <person name="Yang T.C."/>
            <person name="Huo Q.B."/>
            <person name="Li W."/>
            <person name="Chen H.Y."/>
            <person name="Chen S.E."/>
            <person name="Zhou L.G."/>
            <person name="Ni X.B."/>
            <person name="Tian J.H."/>
            <person name="Sheng Y."/>
            <person name="Liu T."/>
            <person name="Pan Y.S."/>
            <person name="Xia L.Y."/>
            <person name="Li J."/>
            <person name="Zhao F."/>
            <person name="Cao W.C."/>
        </authorList>
    </citation>
    <scope>NUCLEOTIDE SEQUENCE [LARGE SCALE GENOMIC DNA]</scope>
    <source>
        <strain evidence="7">HaeL-2018</strain>
    </source>
</reference>
<keyword evidence="4 5" id="KW-0238">DNA-binding</keyword>
<evidence type="ECO:0000256" key="3">
    <source>
        <dbReference type="ARBA" id="ARBA00022833"/>
    </source>
</evidence>
<sequence>MPLTCCVPGCISGYRSRKEKGSLFLPPKQPRKRDRWKGAIHRQEMDAFSFESKAVRECEKHFDPTDIIRADEFKIRGQSVLLQREKPAEPRIFENLPAYLTKPKPRSRPNGKIRLQNVVAFRRRTTMRLQLL</sequence>
<dbReference type="PROSITE" id="PS50950">
    <property type="entry name" value="ZF_THAP"/>
    <property type="match status" value="1"/>
</dbReference>
<dbReference type="SUPFAM" id="SSF57716">
    <property type="entry name" value="Glucocorticoid receptor-like (DNA-binding domain)"/>
    <property type="match status" value="1"/>
</dbReference>
<proteinExistence type="predicted"/>
<evidence type="ECO:0000313" key="7">
    <source>
        <dbReference type="EMBL" id="KAH9367706.1"/>
    </source>
</evidence>
<dbReference type="Proteomes" id="UP000821853">
    <property type="component" value="Chromosome 2"/>
</dbReference>
<comment type="caution">
    <text evidence="7">The sequence shown here is derived from an EMBL/GenBank/DDBJ whole genome shotgun (WGS) entry which is preliminary data.</text>
</comment>
<organism evidence="7 8">
    <name type="scientific">Haemaphysalis longicornis</name>
    <name type="common">Bush tick</name>
    <dbReference type="NCBI Taxonomy" id="44386"/>
    <lineage>
        <taxon>Eukaryota</taxon>
        <taxon>Metazoa</taxon>
        <taxon>Ecdysozoa</taxon>
        <taxon>Arthropoda</taxon>
        <taxon>Chelicerata</taxon>
        <taxon>Arachnida</taxon>
        <taxon>Acari</taxon>
        <taxon>Parasitiformes</taxon>
        <taxon>Ixodida</taxon>
        <taxon>Ixodoidea</taxon>
        <taxon>Ixodidae</taxon>
        <taxon>Haemaphysalinae</taxon>
        <taxon>Haemaphysalis</taxon>
    </lineage>
</organism>
<dbReference type="VEuPathDB" id="VectorBase:HLOH_047856"/>
<gene>
    <name evidence="7" type="ORF">HPB48_011362</name>
</gene>
<dbReference type="OrthoDB" id="6418547at2759"/>
<evidence type="ECO:0000256" key="1">
    <source>
        <dbReference type="ARBA" id="ARBA00022723"/>
    </source>
</evidence>
<evidence type="ECO:0000313" key="8">
    <source>
        <dbReference type="Proteomes" id="UP000821853"/>
    </source>
</evidence>